<feature type="domain" description="Luciferase-like" evidence="3">
    <location>
        <begin position="23"/>
        <end position="312"/>
    </location>
</feature>
<evidence type="ECO:0000313" key="4">
    <source>
        <dbReference type="EMBL" id="MBB6012626.1"/>
    </source>
</evidence>
<dbReference type="GO" id="GO:0016705">
    <property type="term" value="F:oxidoreductase activity, acting on paired donors, with incorporation or reduction of molecular oxygen"/>
    <property type="evidence" value="ECO:0007669"/>
    <property type="project" value="InterPro"/>
</dbReference>
<dbReference type="InterPro" id="IPR050766">
    <property type="entry name" value="Bact_Lucif_Oxidored"/>
</dbReference>
<dbReference type="GO" id="GO:0004497">
    <property type="term" value="F:monooxygenase activity"/>
    <property type="evidence" value="ECO:0007669"/>
    <property type="project" value="UniProtKB-KW"/>
</dbReference>
<dbReference type="NCBIfam" id="TIGR03858">
    <property type="entry name" value="LLM_2I7G"/>
    <property type="match status" value="1"/>
</dbReference>
<dbReference type="SUPFAM" id="SSF51679">
    <property type="entry name" value="Bacterial luciferase-like"/>
    <property type="match status" value="1"/>
</dbReference>
<dbReference type="InterPro" id="IPR022290">
    <property type="entry name" value="LLM_Atu2307-like"/>
</dbReference>
<evidence type="ECO:0000256" key="1">
    <source>
        <dbReference type="ARBA" id="ARBA00023002"/>
    </source>
</evidence>
<evidence type="ECO:0000256" key="2">
    <source>
        <dbReference type="ARBA" id="ARBA00023033"/>
    </source>
</evidence>
<dbReference type="AlphaFoldDB" id="A0A7W9S201"/>
<reference evidence="4 5" key="1">
    <citation type="submission" date="2020-08" db="EMBL/GenBank/DDBJ databases">
        <title>Genomic Encyclopedia of Type Strains, Phase IV (KMG-IV): sequencing the most valuable type-strain genomes for metagenomic binning, comparative biology and taxonomic classification.</title>
        <authorList>
            <person name="Goeker M."/>
        </authorList>
    </citation>
    <scope>NUCLEOTIDE SEQUENCE [LARGE SCALE GENOMIC DNA]</scope>
    <source>
        <strain evidence="4 5">DSM 11099</strain>
    </source>
</reference>
<dbReference type="Gene3D" id="3.20.20.30">
    <property type="entry name" value="Luciferase-like domain"/>
    <property type="match status" value="1"/>
</dbReference>
<dbReference type="InterPro" id="IPR011251">
    <property type="entry name" value="Luciferase-like_dom"/>
</dbReference>
<proteinExistence type="predicted"/>
<sequence length="349" mass="38227">MPDITEPQIIELGLDTFGDVTFADDGTLLPQAQVIRNLIDQAVLADQTKVDFIGVGEHHRDDFAVSAPEVVLAGIAARTERIRLGSAVTVLSSDDPIRVFQRFSTVDAISNGRAEVILGRGSFTESFPLFGFKLSDYETLFTEKLDLFSALIKGGPVTWQGSVRPPLHEQRVYPPIEHGTLKTWIGVGGSPESVIRAARYQLPLMLAIIGGDPKRFKPYADLYRDALSQLKAPALPIGVHSPGHIAETDEQAREELWPSYKKMHDRIGGERGWGPVTIAAFNSEADMGSLYVGSPETVAKKIAATVKALGAQRFDLKYSSGPMEHGKMMRSIELYGTRVIPMVRELLAD</sequence>
<evidence type="ECO:0000313" key="5">
    <source>
        <dbReference type="Proteomes" id="UP000533306"/>
    </source>
</evidence>
<keyword evidence="2" id="KW-0503">Monooxygenase</keyword>
<organism evidence="4 5">
    <name type="scientific">Aquamicrobium lusatiense</name>
    <dbReference type="NCBI Taxonomy" id="89772"/>
    <lineage>
        <taxon>Bacteria</taxon>
        <taxon>Pseudomonadati</taxon>
        <taxon>Pseudomonadota</taxon>
        <taxon>Alphaproteobacteria</taxon>
        <taxon>Hyphomicrobiales</taxon>
        <taxon>Phyllobacteriaceae</taxon>
        <taxon>Aquamicrobium</taxon>
    </lineage>
</organism>
<dbReference type="GO" id="GO:0005829">
    <property type="term" value="C:cytosol"/>
    <property type="evidence" value="ECO:0007669"/>
    <property type="project" value="TreeGrafter"/>
</dbReference>
<name>A0A7W9S201_9HYPH</name>
<keyword evidence="1" id="KW-0560">Oxidoreductase</keyword>
<protein>
    <submittedName>
        <fullName evidence="4">Putative LLM family oxidoreductase</fullName>
    </submittedName>
</protein>
<dbReference type="PANTHER" id="PTHR30137:SF8">
    <property type="entry name" value="BLR5498 PROTEIN"/>
    <property type="match status" value="1"/>
</dbReference>
<accession>A0A7W9S201</accession>
<gene>
    <name evidence="4" type="ORF">HNR59_001971</name>
</gene>
<dbReference type="PANTHER" id="PTHR30137">
    <property type="entry name" value="LUCIFERASE-LIKE MONOOXYGENASE"/>
    <property type="match status" value="1"/>
</dbReference>
<dbReference type="Proteomes" id="UP000533306">
    <property type="component" value="Unassembled WGS sequence"/>
</dbReference>
<dbReference type="RefSeq" id="WP_183829292.1">
    <property type="nucleotide sequence ID" value="NZ_JACHEU010000001.1"/>
</dbReference>
<dbReference type="Pfam" id="PF00296">
    <property type="entry name" value="Bac_luciferase"/>
    <property type="match status" value="1"/>
</dbReference>
<keyword evidence="5" id="KW-1185">Reference proteome</keyword>
<dbReference type="EMBL" id="JACHEU010000001">
    <property type="protein sequence ID" value="MBB6012626.1"/>
    <property type="molecule type" value="Genomic_DNA"/>
</dbReference>
<evidence type="ECO:0000259" key="3">
    <source>
        <dbReference type="Pfam" id="PF00296"/>
    </source>
</evidence>
<comment type="caution">
    <text evidence="4">The sequence shown here is derived from an EMBL/GenBank/DDBJ whole genome shotgun (WGS) entry which is preliminary data.</text>
</comment>
<dbReference type="InterPro" id="IPR036661">
    <property type="entry name" value="Luciferase-like_sf"/>
</dbReference>